<keyword evidence="5" id="KW-1185">Reference proteome</keyword>
<dbReference type="Gene3D" id="3.50.50.60">
    <property type="entry name" value="FAD/NAD(P)-binding domain"/>
    <property type="match status" value="1"/>
</dbReference>
<sequence>LLCFMLSVRNGYSCVPVALSEGLDIRLNTGVRQIRYGPHGVEITTANSRNHSNPVTFKGDAVLCTLPLAIQRLGFGNLNKVVLCFERIFWDPNANLFGHVGSTTASRGELFLFWNLYRAPVLLALVAGEAAAIMENVSDDVIVGRCIAVLKGIFGNNAVPQPKETVVTRWRADPWSRGSYSFVAVGSSGSDYDILAAPVIAGQNQQHQPGLAHIQQYRLFFAGEHTIRNYPATVHGAFLSGLREGGRISDQFTGRPYSMPPVPPAA</sequence>
<dbReference type="OMA" id="CPKEPTD"/>
<accession>A0A067RGM5</accession>
<evidence type="ECO:0000313" key="5">
    <source>
        <dbReference type="Proteomes" id="UP000027135"/>
    </source>
</evidence>
<keyword evidence="4" id="KW-0489">Methyltransferase</keyword>
<dbReference type="Gene3D" id="3.90.660.10">
    <property type="match status" value="1"/>
</dbReference>
<evidence type="ECO:0000256" key="1">
    <source>
        <dbReference type="ARBA" id="ARBA00005995"/>
    </source>
</evidence>
<dbReference type="STRING" id="136037.A0A067RGM5"/>
<evidence type="ECO:0000259" key="3">
    <source>
        <dbReference type="Pfam" id="PF01593"/>
    </source>
</evidence>
<comment type="similarity">
    <text evidence="1">Belongs to the flavin monoamine oxidase family.</text>
</comment>
<dbReference type="GO" id="GO:0016491">
    <property type="term" value="F:oxidoreductase activity"/>
    <property type="evidence" value="ECO:0007669"/>
    <property type="project" value="UniProtKB-KW"/>
</dbReference>
<proteinExistence type="inferred from homology"/>
<dbReference type="FunFam" id="3.90.660.10:FF:000043">
    <property type="entry name" value="Lysine-specific histone demethylase 1A"/>
    <property type="match status" value="1"/>
</dbReference>
<dbReference type="Pfam" id="PF01593">
    <property type="entry name" value="Amino_oxidase"/>
    <property type="match status" value="1"/>
</dbReference>
<reference evidence="4 5" key="1">
    <citation type="journal article" date="2014" name="Nat. Commun.">
        <title>Molecular traces of alternative social organization in a termite genome.</title>
        <authorList>
            <person name="Terrapon N."/>
            <person name="Li C."/>
            <person name="Robertson H.M."/>
            <person name="Ji L."/>
            <person name="Meng X."/>
            <person name="Booth W."/>
            <person name="Chen Z."/>
            <person name="Childers C.P."/>
            <person name="Glastad K.M."/>
            <person name="Gokhale K."/>
            <person name="Gowin J."/>
            <person name="Gronenberg W."/>
            <person name="Hermansen R.A."/>
            <person name="Hu H."/>
            <person name="Hunt B.G."/>
            <person name="Huylmans A.K."/>
            <person name="Khalil S.M."/>
            <person name="Mitchell R.D."/>
            <person name="Munoz-Torres M.C."/>
            <person name="Mustard J.A."/>
            <person name="Pan H."/>
            <person name="Reese J.T."/>
            <person name="Scharf M.E."/>
            <person name="Sun F."/>
            <person name="Vogel H."/>
            <person name="Xiao J."/>
            <person name="Yang W."/>
            <person name="Yang Z."/>
            <person name="Yang Z."/>
            <person name="Zhou J."/>
            <person name="Zhu J."/>
            <person name="Brent C.S."/>
            <person name="Elsik C.G."/>
            <person name="Goodisman M.A."/>
            <person name="Liberles D.A."/>
            <person name="Roe R.M."/>
            <person name="Vargo E.L."/>
            <person name="Vilcinskas A."/>
            <person name="Wang J."/>
            <person name="Bornberg-Bauer E."/>
            <person name="Korb J."/>
            <person name="Zhang G."/>
            <person name="Liebig J."/>
        </authorList>
    </citation>
    <scope>NUCLEOTIDE SEQUENCE [LARGE SCALE GENOMIC DNA]</scope>
    <source>
        <tissue evidence="4">Whole organism</tissue>
    </source>
</reference>
<dbReference type="AlphaFoldDB" id="A0A067RGM5"/>
<dbReference type="SUPFAM" id="SSF51905">
    <property type="entry name" value="FAD/NAD(P)-binding domain"/>
    <property type="match status" value="1"/>
</dbReference>
<dbReference type="PANTHER" id="PTHR10742:SF386">
    <property type="entry name" value="LYSINE-SPECIFIC HISTONE DEMETHYLASE 1A"/>
    <property type="match status" value="1"/>
</dbReference>
<dbReference type="InterPro" id="IPR002937">
    <property type="entry name" value="Amino_oxidase"/>
</dbReference>
<dbReference type="SUPFAM" id="SSF54373">
    <property type="entry name" value="FAD-linked reductases, C-terminal domain"/>
    <property type="match status" value="1"/>
</dbReference>
<dbReference type="GO" id="GO:0006338">
    <property type="term" value="P:chromatin remodeling"/>
    <property type="evidence" value="ECO:0007669"/>
    <property type="project" value="TreeGrafter"/>
</dbReference>
<keyword evidence="2" id="KW-0560">Oxidoreductase</keyword>
<name>A0A067RGM5_ZOONE</name>
<dbReference type="InterPro" id="IPR050281">
    <property type="entry name" value="Flavin_monoamine_oxidase"/>
</dbReference>
<dbReference type="GO" id="GO:0008168">
    <property type="term" value="F:methyltransferase activity"/>
    <property type="evidence" value="ECO:0007669"/>
    <property type="project" value="UniProtKB-KW"/>
</dbReference>
<feature type="domain" description="Amine oxidase" evidence="3">
    <location>
        <begin position="8"/>
        <end position="245"/>
    </location>
</feature>
<dbReference type="InParanoid" id="A0A067RGM5"/>
<gene>
    <name evidence="4" type="ORF">L798_14789</name>
</gene>
<protein>
    <submittedName>
        <fullName evidence="4">Lysine-specific histone demethylase 1</fullName>
    </submittedName>
</protein>
<evidence type="ECO:0000313" key="4">
    <source>
        <dbReference type="EMBL" id="KDR22932.1"/>
    </source>
</evidence>
<feature type="non-terminal residue" evidence="4">
    <location>
        <position position="1"/>
    </location>
</feature>
<dbReference type="InterPro" id="IPR036188">
    <property type="entry name" value="FAD/NAD-bd_sf"/>
</dbReference>
<dbReference type="GO" id="GO:0003682">
    <property type="term" value="F:chromatin binding"/>
    <property type="evidence" value="ECO:0007669"/>
    <property type="project" value="TreeGrafter"/>
</dbReference>
<dbReference type="PANTHER" id="PTHR10742">
    <property type="entry name" value="FLAVIN MONOAMINE OXIDASE"/>
    <property type="match status" value="1"/>
</dbReference>
<dbReference type="EMBL" id="KK852482">
    <property type="protein sequence ID" value="KDR22932.1"/>
    <property type="molecule type" value="Genomic_DNA"/>
</dbReference>
<evidence type="ECO:0000256" key="2">
    <source>
        <dbReference type="ARBA" id="ARBA00023002"/>
    </source>
</evidence>
<dbReference type="Proteomes" id="UP000027135">
    <property type="component" value="Unassembled WGS sequence"/>
</dbReference>
<dbReference type="eggNOG" id="KOG0029">
    <property type="taxonomic scope" value="Eukaryota"/>
</dbReference>
<keyword evidence="4" id="KW-0808">Transferase</keyword>
<dbReference type="GO" id="GO:0050660">
    <property type="term" value="F:flavin adenine dinucleotide binding"/>
    <property type="evidence" value="ECO:0007669"/>
    <property type="project" value="TreeGrafter"/>
</dbReference>
<organism evidence="4 5">
    <name type="scientific">Zootermopsis nevadensis</name>
    <name type="common">Dampwood termite</name>
    <dbReference type="NCBI Taxonomy" id="136037"/>
    <lineage>
        <taxon>Eukaryota</taxon>
        <taxon>Metazoa</taxon>
        <taxon>Ecdysozoa</taxon>
        <taxon>Arthropoda</taxon>
        <taxon>Hexapoda</taxon>
        <taxon>Insecta</taxon>
        <taxon>Pterygota</taxon>
        <taxon>Neoptera</taxon>
        <taxon>Polyneoptera</taxon>
        <taxon>Dictyoptera</taxon>
        <taxon>Blattodea</taxon>
        <taxon>Blattoidea</taxon>
        <taxon>Termitoidae</taxon>
        <taxon>Termopsidae</taxon>
        <taxon>Zootermopsis</taxon>
    </lineage>
</organism>
<dbReference type="GO" id="GO:0032259">
    <property type="term" value="P:methylation"/>
    <property type="evidence" value="ECO:0007669"/>
    <property type="project" value="UniProtKB-KW"/>
</dbReference>